<dbReference type="PANTHER" id="PTHR34978:SF3">
    <property type="entry name" value="SLR0241 PROTEIN"/>
    <property type="match status" value="1"/>
</dbReference>
<feature type="transmembrane region" description="Helical" evidence="1">
    <location>
        <begin position="20"/>
        <end position="39"/>
    </location>
</feature>
<proteinExistence type="predicted"/>
<organism evidence="3 6">
    <name type="scientific">Myxococcus fulvus</name>
    <dbReference type="NCBI Taxonomy" id="33"/>
    <lineage>
        <taxon>Bacteria</taxon>
        <taxon>Pseudomonadati</taxon>
        <taxon>Myxococcota</taxon>
        <taxon>Myxococcia</taxon>
        <taxon>Myxococcales</taxon>
        <taxon>Cystobacterineae</taxon>
        <taxon>Myxococcaceae</taxon>
        <taxon>Myxococcus</taxon>
    </lineage>
</organism>
<keyword evidence="1" id="KW-0812">Transmembrane</keyword>
<evidence type="ECO:0000313" key="6">
    <source>
        <dbReference type="Proteomes" id="UP000321514"/>
    </source>
</evidence>
<accession>A0A511TFN4</accession>
<evidence type="ECO:0000313" key="5">
    <source>
        <dbReference type="Proteomes" id="UP000183760"/>
    </source>
</evidence>
<dbReference type="PANTHER" id="PTHR34978">
    <property type="entry name" value="POSSIBLE SENSOR-TRANSDUCER PROTEIN BLAR"/>
    <property type="match status" value="1"/>
</dbReference>
<evidence type="ECO:0000313" key="4">
    <source>
        <dbReference type="EMBL" id="SEU38436.1"/>
    </source>
</evidence>
<keyword evidence="1" id="KW-0472">Membrane</keyword>
<dbReference type="Gene3D" id="3.30.2010.10">
    <property type="entry name" value="Metalloproteases ('zincins'), catalytic domain"/>
    <property type="match status" value="1"/>
</dbReference>
<protein>
    <submittedName>
        <fullName evidence="4">Signal transducer regulating beta-lactamase production, contains metallopeptidase domain</fullName>
    </submittedName>
</protein>
<dbReference type="CDD" id="cd07341">
    <property type="entry name" value="M56_BlaR1_MecR1_like"/>
    <property type="match status" value="1"/>
</dbReference>
<dbReference type="OrthoDB" id="1628901at2"/>
<reference evidence="4 5" key="1">
    <citation type="submission" date="2016-10" db="EMBL/GenBank/DDBJ databases">
        <authorList>
            <person name="Varghese N."/>
            <person name="Submissions S."/>
        </authorList>
    </citation>
    <scope>NUCLEOTIDE SEQUENCE [LARGE SCALE GENOMIC DNA]</scope>
    <source>
        <strain evidence="4 5">DSM 16525</strain>
    </source>
</reference>
<sequence length="530" mass="56799">MSPTWLMEEGARALTVWLAQGVWQASLVALLAAAALWLLRGRSARLRYAVGCLALAALVLAPVGSLLLSSPEAAKGDAASGAVEVAPSGLEASRTEAPPAGERVFVPQAAVSGDVLGQWPLALGGLWLLGACVGLARLFVSGWRTSRRLVRPATPVSSALSLTVSRVSERLGLRRPVRTLESPLAPSPLVLGVVRPVLVLPQGVGERLSSAQLESVLAHELAHVRRHDTAVNLLQCLVETLFFFHPAARWLSAQVRLEREHCCDDVAVGFCGNVRLYSGALLGLEELRQSGPALVLGAGSHPLAARVRRLLGRTPVEAPRGSGWARRVASVMGVLAISCVAWAWEAPASAPRAGKGMLAAGMCSRPVYPKDFTAIATHVNGDRTLRHRLFVSRCGRIRLEDATGASVYTLLFDVGTGESAMMNAREHTYETHWGEKEPGLPLHLPGGCSSQGPGCERQAEEAVAGRRAQRWHRVHSAHDTVTRWMDLELGYPIREESELFGTLTLSDIRLVEHGATLFTLPSDYRAATAP</sequence>
<feature type="transmembrane region" description="Helical" evidence="1">
    <location>
        <begin position="121"/>
        <end position="140"/>
    </location>
</feature>
<dbReference type="InterPro" id="IPR052173">
    <property type="entry name" value="Beta-lactam_resp_regulator"/>
</dbReference>
<dbReference type="RefSeq" id="WP_052770849.1">
    <property type="nucleotide sequence ID" value="NZ_BJXR01000072.1"/>
</dbReference>
<dbReference type="EMBL" id="FOIB01000013">
    <property type="protein sequence ID" value="SEU38436.1"/>
    <property type="molecule type" value="Genomic_DNA"/>
</dbReference>
<reference evidence="3 6" key="2">
    <citation type="submission" date="2019-07" db="EMBL/GenBank/DDBJ databases">
        <title>Whole genome shotgun sequence of Myxococcus fulvus NBRC 100333.</title>
        <authorList>
            <person name="Hosoyama A."/>
            <person name="Uohara A."/>
            <person name="Ohji S."/>
            <person name="Ichikawa N."/>
        </authorList>
    </citation>
    <scope>NUCLEOTIDE SEQUENCE [LARGE SCALE GENOMIC DNA]</scope>
    <source>
        <strain evidence="3 6">NBRC 100333</strain>
    </source>
</reference>
<comment type="caution">
    <text evidence="3">The sequence shown here is derived from an EMBL/GenBank/DDBJ whole genome shotgun (WGS) entry which is preliminary data.</text>
</comment>
<feature type="transmembrane region" description="Helical" evidence="1">
    <location>
        <begin position="46"/>
        <end position="68"/>
    </location>
</feature>
<dbReference type="AlphaFoldDB" id="A0A511TFN4"/>
<evidence type="ECO:0000313" key="3">
    <source>
        <dbReference type="EMBL" id="GEN12974.1"/>
    </source>
</evidence>
<dbReference type="Proteomes" id="UP000183760">
    <property type="component" value="Unassembled WGS sequence"/>
</dbReference>
<dbReference type="Pfam" id="PF05569">
    <property type="entry name" value="Peptidase_M56"/>
    <property type="match status" value="1"/>
</dbReference>
<dbReference type="InterPro" id="IPR008756">
    <property type="entry name" value="Peptidase_M56"/>
</dbReference>
<feature type="domain" description="Peptidase M56" evidence="2">
    <location>
        <begin position="22"/>
        <end position="307"/>
    </location>
</feature>
<keyword evidence="1" id="KW-1133">Transmembrane helix</keyword>
<dbReference type="EMBL" id="BJXR01000072">
    <property type="protein sequence ID" value="GEN12974.1"/>
    <property type="molecule type" value="Genomic_DNA"/>
</dbReference>
<evidence type="ECO:0000259" key="2">
    <source>
        <dbReference type="Pfam" id="PF05569"/>
    </source>
</evidence>
<keyword evidence="5" id="KW-1185">Reference proteome</keyword>
<name>A0A511TFN4_MYXFU</name>
<evidence type="ECO:0000256" key="1">
    <source>
        <dbReference type="SAM" id="Phobius"/>
    </source>
</evidence>
<dbReference type="Proteomes" id="UP000321514">
    <property type="component" value="Unassembled WGS sequence"/>
</dbReference>
<gene>
    <name evidence="3" type="ORF">MFU01_80110</name>
    <name evidence="4" type="ORF">SAMN05443572_11362</name>
</gene>